<evidence type="ECO:0000313" key="1">
    <source>
        <dbReference type="EMBL" id="CAI5763206.1"/>
    </source>
</evidence>
<dbReference type="AlphaFoldDB" id="A0AA35JNE1"/>
<gene>
    <name evidence="1" type="ORF">PODLI_1B012785</name>
</gene>
<dbReference type="Proteomes" id="UP001178461">
    <property type="component" value="Chromosome 1"/>
</dbReference>
<keyword evidence="2" id="KW-1185">Reference proteome</keyword>
<name>A0AA35JNE1_9SAUR</name>
<proteinExistence type="predicted"/>
<reference evidence="1" key="1">
    <citation type="submission" date="2022-12" db="EMBL/GenBank/DDBJ databases">
        <authorList>
            <person name="Alioto T."/>
            <person name="Alioto T."/>
            <person name="Gomez Garrido J."/>
        </authorList>
    </citation>
    <scope>NUCLEOTIDE SEQUENCE</scope>
</reference>
<accession>A0AA35JNE1</accession>
<dbReference type="EMBL" id="OX395126">
    <property type="protein sequence ID" value="CAI5763206.1"/>
    <property type="molecule type" value="Genomic_DNA"/>
</dbReference>
<organism evidence="1 2">
    <name type="scientific">Podarcis lilfordi</name>
    <name type="common">Lilford's wall lizard</name>
    <dbReference type="NCBI Taxonomy" id="74358"/>
    <lineage>
        <taxon>Eukaryota</taxon>
        <taxon>Metazoa</taxon>
        <taxon>Chordata</taxon>
        <taxon>Craniata</taxon>
        <taxon>Vertebrata</taxon>
        <taxon>Euteleostomi</taxon>
        <taxon>Lepidosauria</taxon>
        <taxon>Squamata</taxon>
        <taxon>Bifurcata</taxon>
        <taxon>Unidentata</taxon>
        <taxon>Episquamata</taxon>
        <taxon>Laterata</taxon>
        <taxon>Lacertibaenia</taxon>
        <taxon>Lacertidae</taxon>
        <taxon>Podarcis</taxon>
    </lineage>
</organism>
<sequence>MGYVLELLSGVALKAIYSMAWRDVERLHMDINWFFFTSQSSRWIVPLTMCYLCSLVEYGIQASYNGFCSLISISLNINEMEARLDAGKKGTHHSSCRLHLMWEFKKSKLLICIQSFCRFKELV</sequence>
<protein>
    <submittedName>
        <fullName evidence="1">Uncharacterized protein</fullName>
    </submittedName>
</protein>
<evidence type="ECO:0000313" key="2">
    <source>
        <dbReference type="Proteomes" id="UP001178461"/>
    </source>
</evidence>